<reference evidence="7 8" key="1">
    <citation type="submission" date="2020-01" db="EMBL/GenBank/DDBJ databases">
        <authorList>
            <person name="Deng T."/>
        </authorList>
    </citation>
    <scope>NUCLEOTIDE SEQUENCE [LARGE SCALE GENOMIC DNA]</scope>
    <source>
        <strain evidence="7 8">5221</strain>
    </source>
</reference>
<dbReference type="GO" id="GO:0008483">
    <property type="term" value="F:transaminase activity"/>
    <property type="evidence" value="ECO:0007669"/>
    <property type="project" value="UniProtKB-KW"/>
</dbReference>
<dbReference type="InterPro" id="IPR015421">
    <property type="entry name" value="PyrdxlP-dep_Trfase_major"/>
</dbReference>
<evidence type="ECO:0000259" key="6">
    <source>
        <dbReference type="Pfam" id="PF00155"/>
    </source>
</evidence>
<dbReference type="CDD" id="cd00609">
    <property type="entry name" value="AAT_like"/>
    <property type="match status" value="1"/>
</dbReference>
<keyword evidence="7" id="KW-0808">Transferase</keyword>
<dbReference type="GO" id="GO:0047804">
    <property type="term" value="F:cysteine-S-conjugate beta-lyase activity"/>
    <property type="evidence" value="ECO:0007669"/>
    <property type="project" value="UniProtKB-EC"/>
</dbReference>
<dbReference type="InterPro" id="IPR015422">
    <property type="entry name" value="PyrdxlP-dep_Trfase_small"/>
</dbReference>
<dbReference type="EMBL" id="WWEQ01000052">
    <property type="protein sequence ID" value="MYM20430.1"/>
    <property type="molecule type" value="Genomic_DNA"/>
</dbReference>
<dbReference type="InterPro" id="IPR015424">
    <property type="entry name" value="PyrdxlP-dep_Trfase"/>
</dbReference>
<dbReference type="PANTHER" id="PTHR43525">
    <property type="entry name" value="PROTEIN MALY"/>
    <property type="match status" value="1"/>
</dbReference>
<dbReference type="GO" id="GO:0030170">
    <property type="term" value="F:pyridoxal phosphate binding"/>
    <property type="evidence" value="ECO:0007669"/>
    <property type="project" value="InterPro"/>
</dbReference>
<keyword evidence="8" id="KW-1185">Reference proteome</keyword>
<dbReference type="Proteomes" id="UP000469215">
    <property type="component" value="Unassembled WGS sequence"/>
</dbReference>
<evidence type="ECO:0000256" key="3">
    <source>
        <dbReference type="ARBA" id="ARBA00022898"/>
    </source>
</evidence>
<dbReference type="SUPFAM" id="SSF53383">
    <property type="entry name" value="PLP-dependent transferases"/>
    <property type="match status" value="1"/>
</dbReference>
<dbReference type="AlphaFoldDB" id="A0A6N9H8L9"/>
<dbReference type="InterPro" id="IPR004839">
    <property type="entry name" value="Aminotransferase_I/II_large"/>
</dbReference>
<dbReference type="PANTHER" id="PTHR43525:SF2">
    <property type="entry name" value="CYSTATHIONINE BETA-LYASE-RELATED"/>
    <property type="match status" value="1"/>
</dbReference>
<evidence type="ECO:0000313" key="8">
    <source>
        <dbReference type="Proteomes" id="UP000469215"/>
    </source>
</evidence>
<comment type="similarity">
    <text evidence="5">Belongs to the class-II pyridoxal-phosphate-dependent aminotransferase family. MalY/PatB cystathionine beta-lyase subfamily.</text>
</comment>
<organism evidence="7 8">
    <name type="scientific">Brevibacterium rongguiense</name>
    <dbReference type="NCBI Taxonomy" id="2695267"/>
    <lineage>
        <taxon>Bacteria</taxon>
        <taxon>Bacillati</taxon>
        <taxon>Actinomycetota</taxon>
        <taxon>Actinomycetes</taxon>
        <taxon>Micrococcales</taxon>
        <taxon>Brevibacteriaceae</taxon>
        <taxon>Brevibacterium</taxon>
    </lineage>
</organism>
<evidence type="ECO:0000313" key="7">
    <source>
        <dbReference type="EMBL" id="MYM20430.1"/>
    </source>
</evidence>
<comment type="caution">
    <text evidence="7">The sequence shown here is derived from an EMBL/GenBank/DDBJ whole genome shotgun (WGS) entry which is preliminary data.</text>
</comment>
<dbReference type="RefSeq" id="WP_160953845.1">
    <property type="nucleotide sequence ID" value="NZ_WWEQ01000052.1"/>
</dbReference>
<keyword evidence="4" id="KW-0456">Lyase</keyword>
<dbReference type="InterPro" id="IPR051798">
    <property type="entry name" value="Class-II_PLP-Dep_Aminotrans"/>
</dbReference>
<sequence>MTDRNAITRQQLEERASKKWSQFPGAIGAWIAEMDFPVAQPIRDSLVDFDARELYGYAPDAVKDDMRRATADFYARRYGWEFAPEYVDTASDVLSGMGAVLDLFSEPGSAVIVPTPNYMPFFTVPGLHGRRIIQVPMLHEAGQWSFDLEGIARAFDDGAGLLIMCNPHNPIGRVYTREELLAVSEVVERKGGRVFSDEIHAPLTYEGRRHVPYASVSPAAAAHTVTVTSASKSFNTPGLKCAQIIFSNDADLDVWKAKGHFIAEGASTPGILAAIAAYDRGGEWLADTIDYLQGNRDALADDLAELLPQVGYEKPEGTYVAWLDVRRLGIPGNPQRFFLDSARVATTDGELCGRAGDGHVRFNMALPRPILREAVESMAAAVDAL</sequence>
<evidence type="ECO:0000256" key="4">
    <source>
        <dbReference type="ARBA" id="ARBA00023239"/>
    </source>
</evidence>
<dbReference type="Pfam" id="PF00155">
    <property type="entry name" value="Aminotran_1_2"/>
    <property type="match status" value="1"/>
</dbReference>
<accession>A0A6N9H8L9</accession>
<name>A0A6N9H8L9_9MICO</name>
<feature type="domain" description="Aminotransferase class I/classII large" evidence="6">
    <location>
        <begin position="49"/>
        <end position="377"/>
    </location>
</feature>
<dbReference type="EC" id="4.4.1.13" evidence="2"/>
<dbReference type="Gene3D" id="3.40.640.10">
    <property type="entry name" value="Type I PLP-dependent aspartate aminotransferase-like (Major domain)"/>
    <property type="match status" value="1"/>
</dbReference>
<keyword evidence="3" id="KW-0663">Pyridoxal phosphate</keyword>
<dbReference type="Gene3D" id="3.90.1150.10">
    <property type="entry name" value="Aspartate Aminotransferase, domain 1"/>
    <property type="match status" value="1"/>
</dbReference>
<gene>
    <name evidence="7" type="ORF">GSY69_10765</name>
</gene>
<evidence type="ECO:0000256" key="2">
    <source>
        <dbReference type="ARBA" id="ARBA00012224"/>
    </source>
</evidence>
<comment type="cofactor">
    <cofactor evidence="1">
        <name>pyridoxal 5'-phosphate</name>
        <dbReference type="ChEBI" id="CHEBI:597326"/>
    </cofactor>
</comment>
<evidence type="ECO:0000256" key="1">
    <source>
        <dbReference type="ARBA" id="ARBA00001933"/>
    </source>
</evidence>
<proteinExistence type="inferred from homology"/>
<protein>
    <recommendedName>
        <fullName evidence="2">cysteine-S-conjugate beta-lyase</fullName>
        <ecNumber evidence="2">4.4.1.13</ecNumber>
    </recommendedName>
</protein>
<evidence type="ECO:0000256" key="5">
    <source>
        <dbReference type="ARBA" id="ARBA00037974"/>
    </source>
</evidence>
<keyword evidence="7" id="KW-0032">Aminotransferase</keyword>